<evidence type="ECO:0000256" key="1">
    <source>
        <dbReference type="SAM" id="MobiDB-lite"/>
    </source>
</evidence>
<feature type="region of interest" description="Disordered" evidence="1">
    <location>
        <begin position="1"/>
        <end position="26"/>
    </location>
</feature>
<feature type="non-terminal residue" evidence="2">
    <location>
        <position position="1"/>
    </location>
</feature>
<feature type="compositionally biased region" description="Polar residues" evidence="1">
    <location>
        <begin position="12"/>
        <end position="22"/>
    </location>
</feature>
<dbReference type="AlphaFoldDB" id="A0AAW2AH98"/>
<sequence length="56" mass="5863">STGEPGAGFSNLMPSHGTTSSGHCRHHLCRSSDLVGQLRYSQTNTDTEIEGSASAE</sequence>
<evidence type="ECO:0000313" key="3">
    <source>
        <dbReference type="Proteomes" id="UP001479290"/>
    </source>
</evidence>
<protein>
    <submittedName>
        <fullName evidence="2">Uncharacterized protein</fullName>
    </submittedName>
</protein>
<organism evidence="2 3">
    <name type="scientific">Culter alburnus</name>
    <name type="common">Topmouth culter</name>
    <dbReference type="NCBI Taxonomy" id="194366"/>
    <lineage>
        <taxon>Eukaryota</taxon>
        <taxon>Metazoa</taxon>
        <taxon>Chordata</taxon>
        <taxon>Craniata</taxon>
        <taxon>Vertebrata</taxon>
        <taxon>Euteleostomi</taxon>
        <taxon>Actinopterygii</taxon>
        <taxon>Neopterygii</taxon>
        <taxon>Teleostei</taxon>
        <taxon>Ostariophysi</taxon>
        <taxon>Cypriniformes</taxon>
        <taxon>Xenocyprididae</taxon>
        <taxon>Xenocypridinae</taxon>
        <taxon>Culter</taxon>
    </lineage>
</organism>
<gene>
    <name evidence="2" type="ORF">ABG768_023790</name>
</gene>
<dbReference type="Proteomes" id="UP001479290">
    <property type="component" value="Unassembled WGS sequence"/>
</dbReference>
<reference evidence="2 3" key="1">
    <citation type="submission" date="2024-05" db="EMBL/GenBank/DDBJ databases">
        <title>A high-quality chromosomal-level genome assembly of Topmouth culter (Culter alburnus).</title>
        <authorList>
            <person name="Zhao H."/>
        </authorList>
    </citation>
    <scope>NUCLEOTIDE SEQUENCE [LARGE SCALE GENOMIC DNA]</scope>
    <source>
        <strain evidence="2">CATC2023</strain>
        <tissue evidence="2">Muscle</tissue>
    </source>
</reference>
<accession>A0AAW2AH98</accession>
<proteinExistence type="predicted"/>
<dbReference type="EMBL" id="JAWDJR010000006">
    <property type="protein sequence ID" value="KAK9973041.1"/>
    <property type="molecule type" value="Genomic_DNA"/>
</dbReference>
<evidence type="ECO:0000313" key="2">
    <source>
        <dbReference type="EMBL" id="KAK9973041.1"/>
    </source>
</evidence>
<name>A0AAW2AH98_CULAL</name>
<feature type="non-terminal residue" evidence="2">
    <location>
        <position position="56"/>
    </location>
</feature>
<keyword evidence="3" id="KW-1185">Reference proteome</keyword>
<comment type="caution">
    <text evidence="2">The sequence shown here is derived from an EMBL/GenBank/DDBJ whole genome shotgun (WGS) entry which is preliminary data.</text>
</comment>